<dbReference type="EMBL" id="VSSR01000031">
    <property type="protein sequence ID" value="TYL83081.1"/>
    <property type="molecule type" value="Genomic_DNA"/>
</dbReference>
<evidence type="ECO:0000256" key="1">
    <source>
        <dbReference type="SAM" id="MobiDB-lite"/>
    </source>
</evidence>
<name>A0A5S4WLP6_9BRAD</name>
<gene>
    <name evidence="2" type="ORF">FXB38_19810</name>
</gene>
<organism evidence="2 3">
    <name type="scientific">Bradyrhizobium cytisi</name>
    <dbReference type="NCBI Taxonomy" id="515489"/>
    <lineage>
        <taxon>Bacteria</taxon>
        <taxon>Pseudomonadati</taxon>
        <taxon>Pseudomonadota</taxon>
        <taxon>Alphaproteobacteria</taxon>
        <taxon>Hyphomicrobiales</taxon>
        <taxon>Nitrobacteraceae</taxon>
        <taxon>Bradyrhizobium</taxon>
    </lineage>
</organism>
<evidence type="ECO:0000313" key="2">
    <source>
        <dbReference type="EMBL" id="TYL83081.1"/>
    </source>
</evidence>
<accession>A0A5S4WLP6</accession>
<evidence type="ECO:0000313" key="3">
    <source>
        <dbReference type="Proteomes" id="UP000324853"/>
    </source>
</evidence>
<reference evidence="2 3" key="1">
    <citation type="submission" date="2019-08" db="EMBL/GenBank/DDBJ databases">
        <title>Bradyrhizobium hipponensis sp. nov., a rhizobium isolated from a Lupinus angustifolius root nodule in Tunisia.</title>
        <authorList>
            <person name="Off K."/>
            <person name="Rejili M."/>
            <person name="Mars M."/>
            <person name="Brachmann A."/>
            <person name="Marin M."/>
        </authorList>
    </citation>
    <scope>NUCLEOTIDE SEQUENCE [LARGE SCALE GENOMIC DNA]</scope>
    <source>
        <strain evidence="2 3">CTAW11</strain>
    </source>
</reference>
<dbReference type="Proteomes" id="UP000324853">
    <property type="component" value="Unassembled WGS sequence"/>
</dbReference>
<dbReference type="AlphaFoldDB" id="A0A5S4WLP6"/>
<feature type="region of interest" description="Disordered" evidence="1">
    <location>
        <begin position="1"/>
        <end position="38"/>
    </location>
</feature>
<dbReference type="RefSeq" id="WP_148752667.1">
    <property type="nucleotide sequence ID" value="NZ_VSSR01000031.1"/>
</dbReference>
<keyword evidence="3" id="KW-1185">Reference proteome</keyword>
<sequence length="89" mass="9704">MIRPLCRSGLHSKPRTPIQAYADDGARGKPSSRRHHRVGNGACKRRANYLKPKEIGVRSIVAALGLRSASIYLKLKTLGIRAGANASRE</sequence>
<proteinExistence type="predicted"/>
<protein>
    <submittedName>
        <fullName evidence="2">Uncharacterized protein</fullName>
    </submittedName>
</protein>
<comment type="caution">
    <text evidence="2">The sequence shown here is derived from an EMBL/GenBank/DDBJ whole genome shotgun (WGS) entry which is preliminary data.</text>
</comment>